<feature type="compositionally biased region" description="Low complexity" evidence="1">
    <location>
        <begin position="601"/>
        <end position="624"/>
    </location>
</feature>
<feature type="compositionally biased region" description="Low complexity" evidence="1">
    <location>
        <begin position="356"/>
        <end position="369"/>
    </location>
</feature>
<feature type="region of interest" description="Disordered" evidence="1">
    <location>
        <begin position="356"/>
        <end position="376"/>
    </location>
</feature>
<evidence type="ECO:0000313" key="2">
    <source>
        <dbReference type="EMBL" id="KAJ7071802.1"/>
    </source>
</evidence>
<evidence type="ECO:0000256" key="1">
    <source>
        <dbReference type="SAM" id="MobiDB-lite"/>
    </source>
</evidence>
<keyword evidence="3" id="KW-1185">Reference proteome</keyword>
<feature type="region of interest" description="Disordered" evidence="1">
    <location>
        <begin position="409"/>
        <end position="499"/>
    </location>
</feature>
<dbReference type="AlphaFoldDB" id="A0AAD6TSK0"/>
<accession>A0AAD6TSK0</accession>
<feature type="region of interest" description="Disordered" evidence="1">
    <location>
        <begin position="165"/>
        <end position="207"/>
    </location>
</feature>
<evidence type="ECO:0000313" key="3">
    <source>
        <dbReference type="Proteomes" id="UP001222325"/>
    </source>
</evidence>
<dbReference type="Proteomes" id="UP001222325">
    <property type="component" value="Unassembled WGS sequence"/>
</dbReference>
<organism evidence="2 3">
    <name type="scientific">Mycena belliarum</name>
    <dbReference type="NCBI Taxonomy" id="1033014"/>
    <lineage>
        <taxon>Eukaryota</taxon>
        <taxon>Fungi</taxon>
        <taxon>Dikarya</taxon>
        <taxon>Basidiomycota</taxon>
        <taxon>Agaricomycotina</taxon>
        <taxon>Agaricomycetes</taxon>
        <taxon>Agaricomycetidae</taxon>
        <taxon>Agaricales</taxon>
        <taxon>Marasmiineae</taxon>
        <taxon>Mycenaceae</taxon>
        <taxon>Mycena</taxon>
    </lineage>
</organism>
<feature type="compositionally biased region" description="Polar residues" evidence="1">
    <location>
        <begin position="179"/>
        <end position="199"/>
    </location>
</feature>
<feature type="compositionally biased region" description="Pro residues" evidence="1">
    <location>
        <begin position="486"/>
        <end position="497"/>
    </location>
</feature>
<protein>
    <submittedName>
        <fullName evidence="2">Uncharacterized protein</fullName>
    </submittedName>
</protein>
<feature type="compositionally biased region" description="Pro residues" evidence="1">
    <location>
        <begin position="449"/>
        <end position="458"/>
    </location>
</feature>
<feature type="region of interest" description="Disordered" evidence="1">
    <location>
        <begin position="563"/>
        <end position="582"/>
    </location>
</feature>
<sequence>MASTSTSCPADRFSFTACPHTSSHGFHPDSNACTTTAEPHEYQSPHESRTHENEIYNENQPEKHRSSAVYPSPPPTADEPRRSVPLPLQKQGQEQHGGTRFGGILDSPVVFLRTGPAPATGTWTWTGAAAVPLSPPPTLPTQTTALPPSPVLSLLEPIEEDDLQPIEEDELQDVAEQPQPESQLLSPISPEWTTHSSESGDGGALEEDCVLMAQPAFTRYNPSFARHAPADVQDDDVLHGCGVAEDDVANALGFERPALAPLDIPNPMQNLEHPGTHDEESEQGKRDDIYTGAPLGFSGVQSMEEERYTDAPLRFMSYRPATADISIYQDRGLLGFPGKQLIDETMDVSHELMSPFFSSPSSSSSSSPLDDLDELYSDDDTKMHVDEWDSYAPTPLRSFASLPAPELDELGLDTDLGPGFGESPSPSRWCASPLPAFTSHDECDEAFPMPLPDEPPSPYGGGSDSSMSQIPPPSPSRGNALLLDLPPAPPSAAPAPSPLDAYSADELAARLPPGIPPTELDALLALRARAADALAQAVADAASGAGATNADMCGGTLEYELRRHAPRDAGEPRRRRKRAKEVGREVEALLGLVLGVLPPCPSASASSSSSRAPSSPGPSTSSALAEEKREKKLRGEKAGLAGLASVPALVARMILRRRERAVRGIGESRARAGNRGALLSPCPLDEDAEPPPPIGVEGSPLPMKRLSPLMDLDAD</sequence>
<comment type="caution">
    <text evidence="2">The sequence shown here is derived from an EMBL/GenBank/DDBJ whole genome shotgun (WGS) entry which is preliminary data.</text>
</comment>
<name>A0AAD6TSK0_9AGAR</name>
<feature type="region of interest" description="Disordered" evidence="1">
    <location>
        <begin position="662"/>
        <end position="715"/>
    </location>
</feature>
<feature type="region of interest" description="Disordered" evidence="1">
    <location>
        <begin position="260"/>
        <end position="296"/>
    </location>
</feature>
<gene>
    <name evidence="2" type="ORF">B0H15DRAFT_87849</name>
</gene>
<proteinExistence type="predicted"/>
<feature type="compositionally biased region" description="Basic and acidic residues" evidence="1">
    <location>
        <begin position="38"/>
        <end position="65"/>
    </location>
</feature>
<feature type="compositionally biased region" description="Basic and acidic residues" evidence="1">
    <location>
        <begin position="563"/>
        <end position="572"/>
    </location>
</feature>
<feature type="compositionally biased region" description="Basic and acidic residues" evidence="1">
    <location>
        <begin position="274"/>
        <end position="289"/>
    </location>
</feature>
<feature type="compositionally biased region" description="Basic and acidic residues" evidence="1">
    <location>
        <begin position="625"/>
        <end position="637"/>
    </location>
</feature>
<feature type="region of interest" description="Disordered" evidence="1">
    <location>
        <begin position="1"/>
        <end position="102"/>
    </location>
</feature>
<dbReference type="EMBL" id="JARJCN010000124">
    <property type="protein sequence ID" value="KAJ7071802.1"/>
    <property type="molecule type" value="Genomic_DNA"/>
</dbReference>
<feature type="region of interest" description="Disordered" evidence="1">
    <location>
        <begin position="601"/>
        <end position="638"/>
    </location>
</feature>
<reference evidence="2" key="1">
    <citation type="submission" date="2023-03" db="EMBL/GenBank/DDBJ databases">
        <title>Massive genome expansion in bonnet fungi (Mycena s.s.) driven by repeated elements and novel gene families across ecological guilds.</title>
        <authorList>
            <consortium name="Lawrence Berkeley National Laboratory"/>
            <person name="Harder C.B."/>
            <person name="Miyauchi S."/>
            <person name="Viragh M."/>
            <person name="Kuo A."/>
            <person name="Thoen E."/>
            <person name="Andreopoulos B."/>
            <person name="Lu D."/>
            <person name="Skrede I."/>
            <person name="Drula E."/>
            <person name="Henrissat B."/>
            <person name="Morin E."/>
            <person name="Kohler A."/>
            <person name="Barry K."/>
            <person name="LaButti K."/>
            <person name="Morin E."/>
            <person name="Salamov A."/>
            <person name="Lipzen A."/>
            <person name="Mereny Z."/>
            <person name="Hegedus B."/>
            <person name="Baldrian P."/>
            <person name="Stursova M."/>
            <person name="Weitz H."/>
            <person name="Taylor A."/>
            <person name="Grigoriev I.V."/>
            <person name="Nagy L.G."/>
            <person name="Martin F."/>
            <person name="Kauserud H."/>
        </authorList>
    </citation>
    <scope>NUCLEOTIDE SEQUENCE</scope>
    <source>
        <strain evidence="2">CBHHK173m</strain>
    </source>
</reference>